<dbReference type="PANTHER" id="PTHR47890">
    <property type="entry name" value="LD24308P"/>
    <property type="match status" value="1"/>
</dbReference>
<evidence type="ECO:0000313" key="2">
    <source>
        <dbReference type="Proteomes" id="UP000786811"/>
    </source>
</evidence>
<dbReference type="EMBL" id="CAJNRD030001124">
    <property type="protein sequence ID" value="CAG5107613.1"/>
    <property type="molecule type" value="Genomic_DNA"/>
</dbReference>
<comment type="caution">
    <text evidence="1">The sequence shown here is derived from an EMBL/GenBank/DDBJ whole genome shotgun (WGS) entry which is preliminary data.</text>
</comment>
<dbReference type="OrthoDB" id="7693454at2759"/>
<dbReference type="PANTHER" id="PTHR47890:SF1">
    <property type="entry name" value="LD24308P"/>
    <property type="match status" value="1"/>
</dbReference>
<name>A0A8J2HT19_COTCN</name>
<dbReference type="AlphaFoldDB" id="A0A8J2HT19"/>
<gene>
    <name evidence="1" type="ORF">HICCMSTLAB_LOCUS12831</name>
</gene>
<accession>A0A8J2HT19</accession>
<organism evidence="1 2">
    <name type="scientific">Cotesia congregata</name>
    <name type="common">Parasitoid wasp</name>
    <name type="synonym">Apanteles congregatus</name>
    <dbReference type="NCBI Taxonomy" id="51543"/>
    <lineage>
        <taxon>Eukaryota</taxon>
        <taxon>Metazoa</taxon>
        <taxon>Ecdysozoa</taxon>
        <taxon>Arthropoda</taxon>
        <taxon>Hexapoda</taxon>
        <taxon>Insecta</taxon>
        <taxon>Pterygota</taxon>
        <taxon>Neoptera</taxon>
        <taxon>Endopterygota</taxon>
        <taxon>Hymenoptera</taxon>
        <taxon>Apocrita</taxon>
        <taxon>Ichneumonoidea</taxon>
        <taxon>Braconidae</taxon>
        <taxon>Microgastrinae</taxon>
        <taxon>Cotesia</taxon>
    </lineage>
</organism>
<protein>
    <submittedName>
        <fullName evidence="1">Uncharacterized protein</fullName>
    </submittedName>
</protein>
<dbReference type="Proteomes" id="UP000786811">
    <property type="component" value="Unassembled WGS sequence"/>
</dbReference>
<keyword evidence="2" id="KW-1185">Reference proteome</keyword>
<proteinExistence type="predicted"/>
<reference evidence="1" key="1">
    <citation type="submission" date="2021-04" db="EMBL/GenBank/DDBJ databases">
        <authorList>
            <person name="Chebbi M.A.C M."/>
        </authorList>
    </citation>
    <scope>NUCLEOTIDE SEQUENCE</scope>
</reference>
<evidence type="ECO:0000313" key="1">
    <source>
        <dbReference type="EMBL" id="CAG5107613.1"/>
    </source>
</evidence>
<sequence>MIHVQIKEAELKPLGLTEKSEWKELEIFNYNETIGSFFVKNDNGTQTFLKENVDYGFPDQIRLEDVRAPDSFVITGVAFQFFEVPSSQESYSGSLQLRIRVTPFDYFEGRLINDNQTKWLSTECDAWRYDSELDLGYPDLLTKSPKNNIYWTNGGYVKFQNSDMIKDAGQSTVPFFDAQNVEGDPEFPLGGIGVLHRGHDGYGGFLIFQIFKTRLSNVFKGDLYDAYPSPNVFVDK</sequence>